<sequence>MIAPRDQIDTAEQMKTLKVASDVANETILGLFGGSPKLATSAMTLWVDSLTNEFPIKCTAPVLCLERN</sequence>
<accession>A0A1R3HIX9</accession>
<organism evidence="1 2">
    <name type="scientific">Corchorus olitorius</name>
    <dbReference type="NCBI Taxonomy" id="93759"/>
    <lineage>
        <taxon>Eukaryota</taxon>
        <taxon>Viridiplantae</taxon>
        <taxon>Streptophyta</taxon>
        <taxon>Embryophyta</taxon>
        <taxon>Tracheophyta</taxon>
        <taxon>Spermatophyta</taxon>
        <taxon>Magnoliopsida</taxon>
        <taxon>eudicotyledons</taxon>
        <taxon>Gunneridae</taxon>
        <taxon>Pentapetalae</taxon>
        <taxon>rosids</taxon>
        <taxon>malvids</taxon>
        <taxon>Malvales</taxon>
        <taxon>Malvaceae</taxon>
        <taxon>Grewioideae</taxon>
        <taxon>Apeibeae</taxon>
        <taxon>Corchorus</taxon>
    </lineage>
</organism>
<name>A0A1R3HIX9_9ROSI</name>
<comment type="caution">
    <text evidence="1">The sequence shown here is derived from an EMBL/GenBank/DDBJ whole genome shotgun (WGS) entry which is preliminary data.</text>
</comment>
<evidence type="ECO:0000313" key="1">
    <source>
        <dbReference type="EMBL" id="OMO70214.1"/>
    </source>
</evidence>
<protein>
    <submittedName>
        <fullName evidence="1">Uncharacterized protein</fullName>
    </submittedName>
</protein>
<evidence type="ECO:0000313" key="2">
    <source>
        <dbReference type="Proteomes" id="UP000187203"/>
    </source>
</evidence>
<dbReference type="AlphaFoldDB" id="A0A1R3HIX9"/>
<proteinExistence type="predicted"/>
<gene>
    <name evidence="1" type="ORF">COLO4_28697</name>
</gene>
<keyword evidence="2" id="KW-1185">Reference proteome</keyword>
<reference evidence="2" key="1">
    <citation type="submission" date="2013-09" db="EMBL/GenBank/DDBJ databases">
        <title>Corchorus olitorius genome sequencing.</title>
        <authorList>
            <person name="Alam M."/>
            <person name="Haque M.S."/>
            <person name="Islam M.S."/>
            <person name="Emdad E.M."/>
            <person name="Islam M.M."/>
            <person name="Ahmed B."/>
            <person name="Halim A."/>
            <person name="Hossen Q.M.M."/>
            <person name="Hossain M.Z."/>
            <person name="Ahmed R."/>
            <person name="Khan M.M."/>
            <person name="Islam R."/>
            <person name="Rashid M.M."/>
            <person name="Khan S.A."/>
            <person name="Rahman M.S."/>
            <person name="Alam M."/>
            <person name="Yahiya A.S."/>
            <person name="Khan M.S."/>
            <person name="Azam M.S."/>
            <person name="Haque T."/>
            <person name="Lashkar M.Z.H."/>
            <person name="Akhand A.I."/>
            <person name="Morshed G."/>
            <person name="Roy S."/>
            <person name="Uddin K.S."/>
            <person name="Rabeya T."/>
            <person name="Hossain A.S."/>
            <person name="Chowdhury A."/>
            <person name="Snigdha A.R."/>
            <person name="Mortoza M.S."/>
            <person name="Matin S.A."/>
            <person name="Hoque S.M.E."/>
            <person name="Islam M.K."/>
            <person name="Roy D.K."/>
            <person name="Haider R."/>
            <person name="Moosa M.M."/>
            <person name="Elias S.M."/>
            <person name="Hasan A.M."/>
            <person name="Jahan S."/>
            <person name="Shafiuddin M."/>
            <person name="Mahmood N."/>
            <person name="Shommy N.S."/>
        </authorList>
    </citation>
    <scope>NUCLEOTIDE SEQUENCE [LARGE SCALE GENOMIC DNA]</scope>
    <source>
        <strain evidence="2">cv. O-4</strain>
    </source>
</reference>
<dbReference type="EMBL" id="AWUE01020024">
    <property type="protein sequence ID" value="OMO70214.1"/>
    <property type="molecule type" value="Genomic_DNA"/>
</dbReference>
<dbReference type="Proteomes" id="UP000187203">
    <property type="component" value="Unassembled WGS sequence"/>
</dbReference>